<keyword evidence="4 5" id="KW-0472">Membrane</keyword>
<dbReference type="Proteomes" id="UP000295388">
    <property type="component" value="Unassembled WGS sequence"/>
</dbReference>
<comment type="subcellular location">
    <subcellularLocation>
        <location evidence="1">Membrane</location>
        <topology evidence="1">Multi-pass membrane protein</topology>
    </subcellularLocation>
</comment>
<evidence type="ECO:0000313" key="6">
    <source>
        <dbReference type="EMBL" id="TDO43283.1"/>
    </source>
</evidence>
<proteinExistence type="predicted"/>
<dbReference type="RefSeq" id="WP_133803712.1">
    <property type="nucleotide sequence ID" value="NZ_SNWQ01000018.1"/>
</dbReference>
<organism evidence="6 7">
    <name type="scientific">Kribbella caucasensis</name>
    <dbReference type="NCBI Taxonomy" id="2512215"/>
    <lineage>
        <taxon>Bacteria</taxon>
        <taxon>Bacillati</taxon>
        <taxon>Actinomycetota</taxon>
        <taxon>Actinomycetes</taxon>
        <taxon>Propionibacteriales</taxon>
        <taxon>Kribbellaceae</taxon>
        <taxon>Kribbella</taxon>
    </lineage>
</organism>
<feature type="transmembrane region" description="Helical" evidence="5">
    <location>
        <begin position="101"/>
        <end position="121"/>
    </location>
</feature>
<comment type="caution">
    <text evidence="6">The sequence shown here is derived from an EMBL/GenBank/DDBJ whole genome shotgun (WGS) entry which is preliminary data.</text>
</comment>
<keyword evidence="2 5" id="KW-0812">Transmembrane</keyword>
<dbReference type="Pfam" id="PF13564">
    <property type="entry name" value="DoxX_2"/>
    <property type="match status" value="1"/>
</dbReference>
<evidence type="ECO:0000256" key="1">
    <source>
        <dbReference type="ARBA" id="ARBA00004141"/>
    </source>
</evidence>
<evidence type="ECO:0000256" key="5">
    <source>
        <dbReference type="SAM" id="Phobius"/>
    </source>
</evidence>
<protein>
    <submittedName>
        <fullName evidence="6">DoxX-like protein</fullName>
    </submittedName>
</protein>
<dbReference type="GO" id="GO:0016020">
    <property type="term" value="C:membrane"/>
    <property type="evidence" value="ECO:0007669"/>
    <property type="project" value="UniProtKB-SubCell"/>
</dbReference>
<evidence type="ECO:0000256" key="4">
    <source>
        <dbReference type="ARBA" id="ARBA00023136"/>
    </source>
</evidence>
<sequence length="123" mass="12590">MNLATWIVTALLALVFTVSGVAKSTMSRDRLIATGQTGIAPFPMPVVRVVAVCELFAVVGLFAPWLTGTARYLTPTAAVCLGVVMMGAATAHASLKEPGPVAANLLILTGCAFVAAARFAALS</sequence>
<reference evidence="6 7" key="1">
    <citation type="submission" date="2019-03" db="EMBL/GenBank/DDBJ databases">
        <title>Genomic Encyclopedia of Type Strains, Phase III (KMG-III): the genomes of soil and plant-associated and newly described type strains.</title>
        <authorList>
            <person name="Whitman W."/>
        </authorList>
    </citation>
    <scope>NUCLEOTIDE SEQUENCE [LARGE SCALE GENOMIC DNA]</scope>
    <source>
        <strain evidence="6 7">VKM Ac-2527</strain>
    </source>
</reference>
<dbReference type="OrthoDB" id="3790625at2"/>
<gene>
    <name evidence="6" type="ORF">EV643_11824</name>
</gene>
<evidence type="ECO:0000313" key="7">
    <source>
        <dbReference type="Proteomes" id="UP000295388"/>
    </source>
</evidence>
<accession>A0A4R6K1Z0</accession>
<dbReference type="InterPro" id="IPR032808">
    <property type="entry name" value="DoxX"/>
</dbReference>
<keyword evidence="3 5" id="KW-1133">Transmembrane helix</keyword>
<feature type="transmembrane region" description="Helical" evidence="5">
    <location>
        <begin position="73"/>
        <end position="95"/>
    </location>
</feature>
<dbReference type="EMBL" id="SNWQ01000018">
    <property type="protein sequence ID" value="TDO43283.1"/>
    <property type="molecule type" value="Genomic_DNA"/>
</dbReference>
<evidence type="ECO:0000256" key="2">
    <source>
        <dbReference type="ARBA" id="ARBA00022692"/>
    </source>
</evidence>
<feature type="transmembrane region" description="Helical" evidence="5">
    <location>
        <begin position="46"/>
        <end position="66"/>
    </location>
</feature>
<keyword evidence="7" id="KW-1185">Reference proteome</keyword>
<evidence type="ECO:0000256" key="3">
    <source>
        <dbReference type="ARBA" id="ARBA00022989"/>
    </source>
</evidence>
<name>A0A4R6K1Z0_9ACTN</name>
<dbReference type="AlphaFoldDB" id="A0A4R6K1Z0"/>